<reference evidence="2" key="1">
    <citation type="submission" date="2021-01" db="EMBL/GenBank/DDBJ databases">
        <authorList>
            <person name="Corre E."/>
            <person name="Pelletier E."/>
            <person name="Niang G."/>
            <person name="Scheremetjew M."/>
            <person name="Finn R."/>
            <person name="Kale V."/>
            <person name="Holt S."/>
            <person name="Cochrane G."/>
            <person name="Meng A."/>
            <person name="Brown T."/>
            <person name="Cohen L."/>
        </authorList>
    </citation>
    <scope>NUCLEOTIDE SEQUENCE</scope>
    <source>
        <strain evidence="2">Fehren 1</strain>
    </source>
</reference>
<keyword evidence="1" id="KW-1133">Transmembrane helix</keyword>
<gene>
    <name evidence="2" type="ORF">FEHR0123_LOCUS9321</name>
</gene>
<accession>A0A7S3I6I7</accession>
<evidence type="ECO:0000313" key="2">
    <source>
        <dbReference type="EMBL" id="CAE0314395.1"/>
    </source>
</evidence>
<proteinExistence type="predicted"/>
<evidence type="ECO:0000256" key="1">
    <source>
        <dbReference type="SAM" id="Phobius"/>
    </source>
</evidence>
<feature type="transmembrane region" description="Helical" evidence="1">
    <location>
        <begin position="92"/>
        <end position="117"/>
    </location>
</feature>
<protein>
    <submittedName>
        <fullName evidence="2">Uncharacterized protein</fullName>
    </submittedName>
</protein>
<organism evidence="2">
    <name type="scientific">Favella ehrenbergii</name>
    <dbReference type="NCBI Taxonomy" id="182087"/>
    <lineage>
        <taxon>Eukaryota</taxon>
        <taxon>Sar</taxon>
        <taxon>Alveolata</taxon>
        <taxon>Ciliophora</taxon>
        <taxon>Intramacronucleata</taxon>
        <taxon>Spirotrichea</taxon>
        <taxon>Choreotrichia</taxon>
        <taxon>Tintinnida</taxon>
        <taxon>Xystonellidae</taxon>
        <taxon>Favella</taxon>
    </lineage>
</organism>
<name>A0A7S3I6I7_9SPIT</name>
<keyword evidence="1" id="KW-0472">Membrane</keyword>
<keyword evidence="1" id="KW-0812">Transmembrane</keyword>
<sequence>MHTAQVGLDSSILLTPHRRERLLDKDAFAIRLIDKFDLIENLCDSCIHHFGYSVAQTLHTQLLRLQLLHIKAEALFETLFVDILSGNELAPAVLPLAVLLLVGRFYEVLVVLLAVVVGPAHEMPRQREVIVFQIINAQLGHSHGRLGVLGLTKRADRLMVDCSVHRFEQFLRQIGAEVAALKQISRR</sequence>
<dbReference type="AlphaFoldDB" id="A0A7S3I6I7"/>
<dbReference type="EMBL" id="HBIE01031075">
    <property type="protein sequence ID" value="CAE0314395.1"/>
    <property type="molecule type" value="Transcribed_RNA"/>
</dbReference>